<feature type="domain" description="T6SS Phospholipase effector Tle1-like catalytic" evidence="1">
    <location>
        <begin position="15"/>
        <end position="308"/>
    </location>
</feature>
<sequence>MTPINYSQPCPAKPKRIVICCDGTWQSATALQDTSRPPSNIAKLCRVLASAGTAVGDDEGGVEEYQQVVYYDAGVGTGKISALEKAIQGGNGDGLVENVIECFNFIVNNYTPGDKLYFFGFSRGAFTARACAGLVWEVGVLRPSSMREFIELYSAYIDAGVFDEDFARTEGWQQFKKRKGNQHAIVPSYTQPVEVIGVFDTVGALGVPDLGHIIRIDNSGLRKQYQFHDVELNPGVKHAFQALALDERRQPFIPCVWKASKAKNPSLELLQCWFPGVHTNIGGGSSLGKSESSHWEQLASISYAWMLDRIRPYLAFDPDELAAQQADWDVMLRPPTAEEAKREQEAQTLLQRVAGWLGKEVADKPGYAAAKITDSHTGVYDLIGLPKDRVPLSLSEEDIAAGKFTNECVHFSVAKRQAALGEGGYKPAALTGWQRRKVAEGKYEWFKPSLSGGEGKVMPEYELGHVPQEWSLEAWLLGRDKGQI</sequence>
<dbReference type="Pfam" id="PF09994">
    <property type="entry name" value="T6SS_Tle1-like_cat"/>
    <property type="match status" value="1"/>
</dbReference>
<comment type="caution">
    <text evidence="2">The sequence shown here is derived from an EMBL/GenBank/DDBJ whole genome shotgun (WGS) entry which is preliminary data.</text>
</comment>
<dbReference type="AlphaFoldDB" id="A0A8H3U0N1"/>
<organism evidence="2 3">
    <name type="scientific">Naganishia liquefaciens</name>
    <dbReference type="NCBI Taxonomy" id="104408"/>
    <lineage>
        <taxon>Eukaryota</taxon>
        <taxon>Fungi</taxon>
        <taxon>Dikarya</taxon>
        <taxon>Basidiomycota</taxon>
        <taxon>Agaricomycotina</taxon>
        <taxon>Tremellomycetes</taxon>
        <taxon>Filobasidiales</taxon>
        <taxon>Filobasidiaceae</taxon>
        <taxon>Naganishia</taxon>
    </lineage>
</organism>
<keyword evidence="3" id="KW-1185">Reference proteome</keyword>
<dbReference type="PANTHER" id="PTHR33840">
    <property type="match status" value="1"/>
</dbReference>
<accession>A0A8H3U0N1</accession>
<evidence type="ECO:0000313" key="3">
    <source>
        <dbReference type="Proteomes" id="UP000620104"/>
    </source>
</evidence>
<dbReference type="InterPro" id="IPR029058">
    <property type="entry name" value="AB_hydrolase_fold"/>
</dbReference>
<dbReference type="OrthoDB" id="3057168at2759"/>
<dbReference type="InterPro" id="IPR018712">
    <property type="entry name" value="Tle1-like_cat"/>
</dbReference>
<dbReference type="PANTHER" id="PTHR33840:SF16">
    <property type="entry name" value="DUF2235 DOMAIN-CONTAINING PROTEIN"/>
    <property type="match status" value="1"/>
</dbReference>
<name>A0A8H3U0N1_9TREE</name>
<reference evidence="2" key="1">
    <citation type="submission" date="2020-07" db="EMBL/GenBank/DDBJ databases">
        <title>Draft Genome Sequence of a Deep-Sea Yeast, Naganishia (Cryptococcus) liquefaciens strain N6.</title>
        <authorList>
            <person name="Han Y.W."/>
            <person name="Kajitani R."/>
            <person name="Morimoto H."/>
            <person name="Parhat M."/>
            <person name="Tsubouchi H."/>
            <person name="Bakenova O."/>
            <person name="Ogata M."/>
            <person name="Argunhan B."/>
            <person name="Aoki R."/>
            <person name="Kajiwara S."/>
            <person name="Itoh T."/>
            <person name="Iwasaki H."/>
        </authorList>
    </citation>
    <scope>NUCLEOTIDE SEQUENCE</scope>
    <source>
        <strain evidence="2">N6</strain>
    </source>
</reference>
<dbReference type="SUPFAM" id="SSF53474">
    <property type="entry name" value="alpha/beta-Hydrolases"/>
    <property type="match status" value="1"/>
</dbReference>
<protein>
    <recommendedName>
        <fullName evidence="1">T6SS Phospholipase effector Tle1-like catalytic domain-containing protein</fullName>
    </recommendedName>
</protein>
<gene>
    <name evidence="2" type="ORF">NliqN6_6858</name>
</gene>
<dbReference type="EMBL" id="BLZA01000058">
    <property type="protein sequence ID" value="GHJ90456.1"/>
    <property type="molecule type" value="Genomic_DNA"/>
</dbReference>
<dbReference type="Proteomes" id="UP000620104">
    <property type="component" value="Unassembled WGS sequence"/>
</dbReference>
<proteinExistence type="predicted"/>
<evidence type="ECO:0000259" key="1">
    <source>
        <dbReference type="Pfam" id="PF09994"/>
    </source>
</evidence>
<evidence type="ECO:0000313" key="2">
    <source>
        <dbReference type="EMBL" id="GHJ90456.1"/>
    </source>
</evidence>